<comment type="caution">
    <text evidence="1">The sequence shown here is derived from an EMBL/GenBank/DDBJ whole genome shotgun (WGS) entry which is preliminary data.</text>
</comment>
<accession>A0ABR2EVB8</accession>
<organism evidence="1 2">
    <name type="scientific">Hibiscus sabdariffa</name>
    <name type="common">roselle</name>
    <dbReference type="NCBI Taxonomy" id="183260"/>
    <lineage>
        <taxon>Eukaryota</taxon>
        <taxon>Viridiplantae</taxon>
        <taxon>Streptophyta</taxon>
        <taxon>Embryophyta</taxon>
        <taxon>Tracheophyta</taxon>
        <taxon>Spermatophyta</taxon>
        <taxon>Magnoliopsida</taxon>
        <taxon>eudicotyledons</taxon>
        <taxon>Gunneridae</taxon>
        <taxon>Pentapetalae</taxon>
        <taxon>rosids</taxon>
        <taxon>malvids</taxon>
        <taxon>Malvales</taxon>
        <taxon>Malvaceae</taxon>
        <taxon>Malvoideae</taxon>
        <taxon>Hibiscus</taxon>
    </lineage>
</organism>
<evidence type="ECO:0000313" key="1">
    <source>
        <dbReference type="EMBL" id="KAK8565979.1"/>
    </source>
</evidence>
<gene>
    <name evidence="1" type="ORF">V6N12_059523</name>
</gene>
<name>A0ABR2EVB8_9ROSI</name>
<protein>
    <submittedName>
        <fullName evidence="1">Uncharacterized protein</fullName>
    </submittedName>
</protein>
<proteinExistence type="predicted"/>
<reference evidence="1 2" key="1">
    <citation type="journal article" date="2024" name="G3 (Bethesda)">
        <title>Genome assembly of Hibiscus sabdariffa L. provides insights into metabolisms of medicinal natural products.</title>
        <authorList>
            <person name="Kim T."/>
        </authorList>
    </citation>
    <scope>NUCLEOTIDE SEQUENCE [LARGE SCALE GENOMIC DNA]</scope>
    <source>
        <strain evidence="1">TK-2024</strain>
        <tissue evidence="1">Old leaves</tissue>
    </source>
</reference>
<dbReference type="EMBL" id="JBBPBM010000010">
    <property type="protein sequence ID" value="KAK8565979.1"/>
    <property type="molecule type" value="Genomic_DNA"/>
</dbReference>
<keyword evidence="2" id="KW-1185">Reference proteome</keyword>
<evidence type="ECO:0000313" key="2">
    <source>
        <dbReference type="Proteomes" id="UP001472677"/>
    </source>
</evidence>
<dbReference type="Proteomes" id="UP001472677">
    <property type="component" value="Unassembled WGS sequence"/>
</dbReference>
<sequence length="109" mass="12521">MDITANSAMQYKEVYTDQYRAAFVVSGFLAIALKQTMQKVHAYADRIGSSIGLRYQGDVRVRAKHLKRVTNSPSIRHFALVWHVNLQQLVRFEVGCPRVENIRPNEVMD</sequence>